<dbReference type="FunFam" id="3.90.226.10:FF:000001">
    <property type="entry name" value="ATP-dependent Clp protease proteolytic subunit"/>
    <property type="match status" value="1"/>
</dbReference>
<keyword evidence="14" id="KW-1185">Reference proteome</keyword>
<dbReference type="EC" id="3.4.21.92" evidence="7 10"/>
<dbReference type="OrthoDB" id="9802800at2"/>
<evidence type="ECO:0000256" key="4">
    <source>
        <dbReference type="ARBA" id="ARBA00022801"/>
    </source>
</evidence>
<dbReference type="PANTHER" id="PTHR10381">
    <property type="entry name" value="ATP-DEPENDENT CLP PROTEASE PROTEOLYTIC SUBUNIT"/>
    <property type="match status" value="1"/>
</dbReference>
<comment type="similarity">
    <text evidence="1 7 12">Belongs to the peptidase S14 family.</text>
</comment>
<dbReference type="GO" id="GO:0006515">
    <property type="term" value="P:protein quality control for misfolded or incompletely synthesized proteins"/>
    <property type="evidence" value="ECO:0007669"/>
    <property type="project" value="TreeGrafter"/>
</dbReference>
<evidence type="ECO:0000313" key="13">
    <source>
        <dbReference type="EMBL" id="MXQ50752.1"/>
    </source>
</evidence>
<dbReference type="PRINTS" id="PR00127">
    <property type="entry name" value="CLPPROTEASEP"/>
</dbReference>
<keyword evidence="2 7" id="KW-0963">Cytoplasm</keyword>
<name>A0A6N8TZ51_9STAP</name>
<dbReference type="InterPro" id="IPR023562">
    <property type="entry name" value="ClpP/TepA"/>
</dbReference>
<accession>A0A6N8TZ51</accession>
<dbReference type="PROSITE" id="PS00381">
    <property type="entry name" value="CLP_PROTEASE_SER"/>
    <property type="match status" value="1"/>
</dbReference>
<dbReference type="Gene3D" id="3.90.226.10">
    <property type="entry name" value="2-enoyl-CoA Hydratase, Chain A, domain 1"/>
    <property type="match status" value="1"/>
</dbReference>
<comment type="subunit">
    <text evidence="7">Fourteen ClpP subunits assemble into 2 heptameric rings which stack back to back to give a disk-like structure with a central cavity, resembling the structure of eukaryotic proteasomes.</text>
</comment>
<keyword evidence="5 7" id="KW-0720">Serine protease</keyword>
<keyword evidence="3 7" id="KW-0645">Protease</keyword>
<dbReference type="GO" id="GO:0042802">
    <property type="term" value="F:identical protein binding"/>
    <property type="evidence" value="ECO:0007669"/>
    <property type="project" value="UniProtKB-ARBA"/>
</dbReference>
<dbReference type="EMBL" id="WUUK01000002">
    <property type="protein sequence ID" value="MXQ50752.1"/>
    <property type="molecule type" value="Genomic_DNA"/>
</dbReference>
<feature type="active site" evidence="8">
    <location>
        <position position="98"/>
    </location>
</feature>
<dbReference type="PANTHER" id="PTHR10381:SF70">
    <property type="entry name" value="ATP-DEPENDENT CLP PROTEASE PROTEOLYTIC SUBUNIT"/>
    <property type="match status" value="1"/>
</dbReference>
<dbReference type="GO" id="GO:0004252">
    <property type="term" value="F:serine-type endopeptidase activity"/>
    <property type="evidence" value="ECO:0007669"/>
    <property type="project" value="UniProtKB-UniRule"/>
</dbReference>
<proteinExistence type="inferred from homology"/>
<dbReference type="AlphaFoldDB" id="A0A6N8TZ51"/>
<dbReference type="GO" id="GO:0051117">
    <property type="term" value="F:ATPase binding"/>
    <property type="evidence" value="ECO:0007669"/>
    <property type="project" value="TreeGrafter"/>
</dbReference>
<dbReference type="InterPro" id="IPR001907">
    <property type="entry name" value="ClpP"/>
</dbReference>
<dbReference type="SUPFAM" id="SSF52096">
    <property type="entry name" value="ClpP/crotonase"/>
    <property type="match status" value="1"/>
</dbReference>
<protein>
    <recommendedName>
        <fullName evidence="7 12">ATP-dependent Clp protease proteolytic subunit</fullName>
        <ecNumber evidence="7 10">3.4.21.92</ecNumber>
    </recommendedName>
    <alternativeName>
        <fullName evidence="7">Endopeptidase Clp</fullName>
    </alternativeName>
</protein>
<evidence type="ECO:0000256" key="11">
    <source>
        <dbReference type="RuleBase" id="RU000550"/>
    </source>
</evidence>
<dbReference type="GO" id="GO:0004176">
    <property type="term" value="F:ATP-dependent peptidase activity"/>
    <property type="evidence" value="ECO:0007669"/>
    <property type="project" value="InterPro"/>
</dbReference>
<evidence type="ECO:0000256" key="5">
    <source>
        <dbReference type="ARBA" id="ARBA00022825"/>
    </source>
</evidence>
<comment type="catalytic activity">
    <reaction evidence="6 7 9">
        <text>Hydrolysis of proteins to small peptides in the presence of ATP and magnesium. alpha-casein is the usual test substrate. In the absence of ATP, only oligopeptides shorter than five residues are hydrolyzed (such as succinyl-Leu-Tyr-|-NHMec, and Leu-Tyr-Leu-|-Tyr-Trp, in which cleavage of the -Tyr-|-Leu- and -Tyr-|-Trp bonds also occurs).</text>
        <dbReference type="EC" id="3.4.21.92"/>
    </reaction>
</comment>
<dbReference type="InterPro" id="IPR029045">
    <property type="entry name" value="ClpP/crotonase-like_dom_sf"/>
</dbReference>
<evidence type="ECO:0000256" key="12">
    <source>
        <dbReference type="RuleBase" id="RU003567"/>
    </source>
</evidence>
<evidence type="ECO:0000256" key="8">
    <source>
        <dbReference type="PROSITE-ProRule" id="PRU10085"/>
    </source>
</evidence>
<dbReference type="NCBIfam" id="NF001368">
    <property type="entry name" value="PRK00277.1"/>
    <property type="match status" value="1"/>
</dbReference>
<dbReference type="PROSITE" id="PS00382">
    <property type="entry name" value="CLP_PROTEASE_HIS"/>
    <property type="match status" value="1"/>
</dbReference>
<dbReference type="CDD" id="cd07017">
    <property type="entry name" value="S14_ClpP_2"/>
    <property type="match status" value="1"/>
</dbReference>
<evidence type="ECO:0000256" key="2">
    <source>
        <dbReference type="ARBA" id="ARBA00022490"/>
    </source>
</evidence>
<gene>
    <name evidence="7 13" type="primary">clpP</name>
    <name evidence="13" type="ORF">GQ671_05660</name>
</gene>
<feature type="active site" evidence="7 9">
    <location>
        <position position="123"/>
    </location>
</feature>
<evidence type="ECO:0000256" key="6">
    <source>
        <dbReference type="ARBA" id="ARBA00034021"/>
    </source>
</evidence>
<dbReference type="GO" id="GO:0005737">
    <property type="term" value="C:cytoplasm"/>
    <property type="evidence" value="ECO:0007669"/>
    <property type="project" value="UniProtKB-SubCell"/>
</dbReference>
<feature type="active site" description="Nucleophile" evidence="7">
    <location>
        <position position="98"/>
    </location>
</feature>
<dbReference type="Proteomes" id="UP000436284">
    <property type="component" value="Unassembled WGS sequence"/>
</dbReference>
<dbReference type="Pfam" id="PF00574">
    <property type="entry name" value="CLP_protease"/>
    <property type="match status" value="1"/>
</dbReference>
<evidence type="ECO:0000256" key="7">
    <source>
        <dbReference type="HAMAP-Rule" id="MF_00444"/>
    </source>
</evidence>
<keyword evidence="4 7" id="KW-0378">Hydrolase</keyword>
<reference evidence="13 14" key="1">
    <citation type="submission" date="2019-12" db="EMBL/GenBank/DDBJ databases">
        <title>Salinicoccus cyprini sp. nov., isolated from gastro-intestinal tract of mirror carp, Cyprinus carpio var. specularis, collected from Gobind Sagar Reservoir, Himachal Pradesh, India.</title>
        <authorList>
            <person name="Talwar C."/>
            <person name="Singh A.K."/>
            <person name="Lal R."/>
            <person name="Negi R.K."/>
        </authorList>
    </citation>
    <scope>NUCLEOTIDE SEQUENCE [LARGE SCALE GENOMIC DNA]</scope>
    <source>
        <strain evidence="13 14">J-82</strain>
    </source>
</reference>
<comment type="caution">
    <text evidence="13">The sequence shown here is derived from an EMBL/GenBank/DDBJ whole genome shotgun (WGS) entry which is preliminary data.</text>
</comment>
<evidence type="ECO:0000313" key="14">
    <source>
        <dbReference type="Proteomes" id="UP000436284"/>
    </source>
</evidence>
<evidence type="ECO:0000256" key="9">
    <source>
        <dbReference type="PROSITE-ProRule" id="PRU10086"/>
    </source>
</evidence>
<evidence type="ECO:0000256" key="10">
    <source>
        <dbReference type="RuleBase" id="RU000549"/>
    </source>
</evidence>
<dbReference type="InterPro" id="IPR033135">
    <property type="entry name" value="ClpP_His_AS"/>
</dbReference>
<comment type="function">
    <text evidence="7 11">Cleaves peptides in various proteins in a process that requires ATP hydrolysis. Has a chymotrypsin-like activity. Plays a major role in the degradation of misfolded proteins.</text>
</comment>
<dbReference type="NCBIfam" id="NF009205">
    <property type="entry name" value="PRK12553.1"/>
    <property type="match status" value="1"/>
</dbReference>
<dbReference type="GO" id="GO:0009368">
    <property type="term" value="C:endopeptidase Clp complex"/>
    <property type="evidence" value="ECO:0007669"/>
    <property type="project" value="TreeGrafter"/>
</dbReference>
<dbReference type="InterPro" id="IPR018215">
    <property type="entry name" value="ClpP_Ser_AS"/>
</dbReference>
<dbReference type="RefSeq" id="WP_160653995.1">
    <property type="nucleotide sequence ID" value="NZ_JBHRWU010000001.1"/>
</dbReference>
<dbReference type="NCBIfam" id="TIGR00493">
    <property type="entry name" value="clpP"/>
    <property type="match status" value="1"/>
</dbReference>
<dbReference type="HAMAP" id="MF_00444">
    <property type="entry name" value="ClpP"/>
    <property type="match status" value="1"/>
</dbReference>
<sequence>MNLIPTVIEQTNRGERAYDIYSRLLKDRIIMIGTGIDDNVANSVVSQLLFLQAQDPEKDIFLYINSPGGSVTAGMAIYDTIQHIKPDVQTICLGMAASMGSFLLAAGAKGKRFALPNAEVMIHQPLGGAQGQATEIEIAAKHILRTREKLNKILAERTDQPLDKIERDTDRDFFMTADEAKEYGLVDEVMEPEKLQK</sequence>
<comment type="subcellular location">
    <subcellularLocation>
        <location evidence="7">Cytoplasm</location>
    </subcellularLocation>
</comment>
<organism evidence="13 14">
    <name type="scientific">Salinicoccus hispanicus</name>
    <dbReference type="NCBI Taxonomy" id="157225"/>
    <lineage>
        <taxon>Bacteria</taxon>
        <taxon>Bacillati</taxon>
        <taxon>Bacillota</taxon>
        <taxon>Bacilli</taxon>
        <taxon>Bacillales</taxon>
        <taxon>Staphylococcaceae</taxon>
        <taxon>Salinicoccus</taxon>
    </lineage>
</organism>
<evidence type="ECO:0000256" key="1">
    <source>
        <dbReference type="ARBA" id="ARBA00007039"/>
    </source>
</evidence>
<evidence type="ECO:0000256" key="3">
    <source>
        <dbReference type="ARBA" id="ARBA00022670"/>
    </source>
</evidence>